<reference evidence="3 4" key="1">
    <citation type="journal article" date="2019" name="Sci. Rep.">
        <title>A high-quality genome of Eragrostis curvula grass provides insights into Poaceae evolution and supports new strategies to enhance forage quality.</title>
        <authorList>
            <person name="Carballo J."/>
            <person name="Santos B.A.C.M."/>
            <person name="Zappacosta D."/>
            <person name="Garbus I."/>
            <person name="Selva J.P."/>
            <person name="Gallo C.A."/>
            <person name="Diaz A."/>
            <person name="Albertini E."/>
            <person name="Caccamo M."/>
            <person name="Echenique V."/>
        </authorList>
    </citation>
    <scope>NUCLEOTIDE SEQUENCE [LARGE SCALE GENOMIC DNA]</scope>
    <source>
        <strain evidence="4">cv. Victoria</strain>
        <tissue evidence="3">Leaf</tissue>
    </source>
</reference>
<organism evidence="3 4">
    <name type="scientific">Eragrostis curvula</name>
    <name type="common">weeping love grass</name>
    <dbReference type="NCBI Taxonomy" id="38414"/>
    <lineage>
        <taxon>Eukaryota</taxon>
        <taxon>Viridiplantae</taxon>
        <taxon>Streptophyta</taxon>
        <taxon>Embryophyta</taxon>
        <taxon>Tracheophyta</taxon>
        <taxon>Spermatophyta</taxon>
        <taxon>Magnoliopsida</taxon>
        <taxon>Liliopsida</taxon>
        <taxon>Poales</taxon>
        <taxon>Poaceae</taxon>
        <taxon>PACMAD clade</taxon>
        <taxon>Chloridoideae</taxon>
        <taxon>Eragrostideae</taxon>
        <taxon>Eragrostidinae</taxon>
        <taxon>Eragrostis</taxon>
    </lineage>
</organism>
<evidence type="ECO:0008006" key="5">
    <source>
        <dbReference type="Google" id="ProtNLM"/>
    </source>
</evidence>
<evidence type="ECO:0000256" key="2">
    <source>
        <dbReference type="SAM" id="SignalP"/>
    </source>
</evidence>
<name>A0A5J9UGM5_9POAL</name>
<dbReference type="PANTHER" id="PTHR36893">
    <property type="entry name" value="OS01G0275950 PROTEIN"/>
    <property type="match status" value="1"/>
</dbReference>
<comment type="caution">
    <text evidence="3">The sequence shown here is derived from an EMBL/GenBank/DDBJ whole genome shotgun (WGS) entry which is preliminary data.</text>
</comment>
<keyword evidence="4" id="KW-1185">Reference proteome</keyword>
<dbReference type="OrthoDB" id="66678at2759"/>
<feature type="signal peptide" evidence="2">
    <location>
        <begin position="1"/>
        <end position="29"/>
    </location>
</feature>
<dbReference type="SUPFAM" id="SSF89372">
    <property type="entry name" value="Fucose-specific lectin"/>
    <property type="match status" value="2"/>
</dbReference>
<dbReference type="EMBL" id="RWGY01000026">
    <property type="protein sequence ID" value="TVU22666.1"/>
    <property type="molecule type" value="Genomic_DNA"/>
</dbReference>
<feature type="region of interest" description="Disordered" evidence="1">
    <location>
        <begin position="84"/>
        <end position="122"/>
    </location>
</feature>
<evidence type="ECO:0000256" key="1">
    <source>
        <dbReference type="SAM" id="MobiDB-lite"/>
    </source>
</evidence>
<protein>
    <recommendedName>
        <fullName evidence="5">Bulb-type lectin domain-containing protein</fullName>
    </recommendedName>
</protein>
<evidence type="ECO:0000313" key="3">
    <source>
        <dbReference type="EMBL" id="TVU22666.1"/>
    </source>
</evidence>
<proteinExistence type="predicted"/>
<dbReference type="AlphaFoldDB" id="A0A5J9UGM5"/>
<dbReference type="Gene3D" id="2.120.10.70">
    <property type="entry name" value="Fucose-specific lectin"/>
    <property type="match status" value="1"/>
</dbReference>
<sequence length="939" mass="105692">MAMYGRSCQFLSWFIWFVAFVLIEFMVSAHSWCSPHPSLRQEARFEQKTNKFWEYKEQSNTWVEISTPFSLMSCINSTCTKVGSIKQPERKPGRDSVHSQQEKDSRLGGDDSEGRNDPALPIRKRISLTRMSESSVWVTGQSGSIYERFWNGVMWVIAPHELPTSASYAMATFIVNTTILALSEDGILYQLQLNEHAQPVWTEMIFNSCQPFTNLGEKTEKQAMRIRNGIVSTDGSMLFLSIMNGSLIEVTELQPLRWNYHGRPPGGDVSYISDAGNARPGTLFTVSSTGDLYEFDKESKPSWKKHILSEETSDNISLSSSAGCALHGLLGPNSVSLFLITKDGLLAERRLHRRKWKWDNHGAPMGYRLSSITGIPQDEFSDSTSMFFTTTTGKVFEYQIPKYAGGSQISKIRGQWTNHMSPDHAKVARNVPGVQVQAGRMIFSLDDGRLGELHFPGMGGDDFGPSPQSTTRRKPSNKYEWSILDAPETEGWNAEYCTEEHGPTNCITGAKNIAADNELNDLSNTIPPRRRKAEEKQHYLHVNTHESYETEPYNFLSRSIDLNFHMRVMHEDRSLFLITDSGLTFEYLNSNGIWLWLRHEHITAMKGALGSYNGSLYLVDVHGNLHIRERNGDELSWINCTAMRKGRQVASGSPWDGIPGLSRRVTTDDALFFVNKRGRLLQFTVAFRKFKWKDCHSPPDTKIAFIVDQEVFRRNIIFVVGRNGRLYQYNRITELWHRHYQSPHLVLSRSPGTAVRPSAQSLVGSLFMVSEHGGLVEYHFSPQDGWEWVEHGTPHRDVALVGAPGPCFDGAQLFVVGSDGRVYRRHLDGWRTWRWTCHGHPPSEPAAAAVADDQSCARPGTGAGAGEHFADGFRGSCDGKVAAARPVPFSEHAVVFELRDGRLAELRRPAEGCGEWEWTRIIGTPASACMTSYWTAVAT</sequence>
<feature type="compositionally biased region" description="Basic and acidic residues" evidence="1">
    <location>
        <begin position="87"/>
        <end position="116"/>
    </location>
</feature>
<feature type="chain" id="PRO_5023901357" description="Bulb-type lectin domain-containing protein" evidence="2">
    <location>
        <begin position="30"/>
        <end position="939"/>
    </location>
</feature>
<evidence type="ECO:0000313" key="4">
    <source>
        <dbReference type="Proteomes" id="UP000324897"/>
    </source>
</evidence>
<accession>A0A5J9UGM5</accession>
<keyword evidence="2" id="KW-0732">Signal</keyword>
<dbReference type="Gramene" id="TVU22666">
    <property type="protein sequence ID" value="TVU22666"/>
    <property type="gene ID" value="EJB05_32381"/>
</dbReference>
<dbReference type="Proteomes" id="UP000324897">
    <property type="component" value="Unassembled WGS sequence"/>
</dbReference>
<gene>
    <name evidence="3" type="ORF">EJB05_32381</name>
</gene>
<dbReference type="PANTHER" id="PTHR36893:SF1">
    <property type="entry name" value="BULB-TYPE LECTIN DOMAIN-CONTAINING PROTEIN"/>
    <property type="match status" value="1"/>
</dbReference>